<protein>
    <submittedName>
        <fullName evidence="12">S8 family serine peptidase</fullName>
    </submittedName>
</protein>
<dbReference type="PROSITE" id="PS00138">
    <property type="entry name" value="SUBTILASE_SER"/>
    <property type="match status" value="1"/>
</dbReference>
<dbReference type="SUPFAM" id="SSF52743">
    <property type="entry name" value="Subtilisin-like"/>
    <property type="match status" value="1"/>
</dbReference>
<dbReference type="InterPro" id="IPR020008">
    <property type="entry name" value="GlyGly_CTERM"/>
</dbReference>
<dbReference type="InterPro" id="IPR050131">
    <property type="entry name" value="Peptidase_S8_subtilisin-like"/>
</dbReference>
<organism evidence="12 13">
    <name type="scientific">Pseudoalteromonas haloplanktis</name>
    <name type="common">Alteromonas haloplanktis</name>
    <dbReference type="NCBI Taxonomy" id="228"/>
    <lineage>
        <taxon>Bacteria</taxon>
        <taxon>Pseudomonadati</taxon>
        <taxon>Pseudomonadota</taxon>
        <taxon>Gammaproteobacteria</taxon>
        <taxon>Alteromonadales</taxon>
        <taxon>Pseudoalteromonadaceae</taxon>
        <taxon>Pseudoalteromonas</taxon>
    </lineage>
</organism>
<dbReference type="Gene3D" id="3.50.30.30">
    <property type="match status" value="1"/>
</dbReference>
<evidence type="ECO:0000256" key="7">
    <source>
        <dbReference type="ARBA" id="ARBA00022825"/>
    </source>
</evidence>
<dbReference type="SUPFAM" id="SSF49313">
    <property type="entry name" value="Cadherin-like"/>
    <property type="match status" value="2"/>
</dbReference>
<evidence type="ECO:0000256" key="5">
    <source>
        <dbReference type="ARBA" id="ARBA00022729"/>
    </source>
</evidence>
<evidence type="ECO:0000256" key="1">
    <source>
        <dbReference type="ARBA" id="ARBA00011073"/>
    </source>
</evidence>
<keyword evidence="13" id="KW-1185">Reference proteome</keyword>
<evidence type="ECO:0000256" key="3">
    <source>
        <dbReference type="ARBA" id="ARBA00022525"/>
    </source>
</evidence>
<dbReference type="PROSITE" id="PS00136">
    <property type="entry name" value="SUBTILASE_ASP"/>
    <property type="match status" value="1"/>
</dbReference>
<evidence type="ECO:0000259" key="11">
    <source>
        <dbReference type="PROSITE" id="PS50268"/>
    </source>
</evidence>
<feature type="domain" description="Cadherin" evidence="11">
    <location>
        <begin position="1229"/>
        <end position="1346"/>
    </location>
</feature>
<keyword evidence="4 8" id="KW-0645">Protease</keyword>
<dbReference type="PROSITE" id="PS50268">
    <property type="entry name" value="CADHERIN_2"/>
    <property type="match status" value="1"/>
</dbReference>
<dbReference type="InterPro" id="IPR046450">
    <property type="entry name" value="PA_dom_sf"/>
</dbReference>
<name>A0ABU1BF21_PSEHA</name>
<dbReference type="PROSITE" id="PS51892">
    <property type="entry name" value="SUBTILASE"/>
    <property type="match status" value="1"/>
</dbReference>
<feature type="active site" description="Charge relay system" evidence="8">
    <location>
        <position position="177"/>
    </location>
</feature>
<dbReference type="EMBL" id="JAVIFY010000007">
    <property type="protein sequence ID" value="MDQ9092202.1"/>
    <property type="molecule type" value="Genomic_DNA"/>
</dbReference>
<feature type="active site" description="Charge relay system" evidence="8">
    <location>
        <position position="243"/>
    </location>
</feature>
<evidence type="ECO:0000256" key="4">
    <source>
        <dbReference type="ARBA" id="ARBA00022670"/>
    </source>
</evidence>
<dbReference type="PANTHER" id="PTHR43806:SF11">
    <property type="entry name" value="CEREVISIN-RELATED"/>
    <property type="match status" value="1"/>
</dbReference>
<reference evidence="12 13" key="1">
    <citation type="submission" date="2023-08" db="EMBL/GenBank/DDBJ databases">
        <title>Pseudoalteromonas haloplanktis LL1 genome.</title>
        <authorList>
            <person name="Wu S."/>
        </authorList>
    </citation>
    <scope>NUCLEOTIDE SEQUENCE [LARGE SCALE GENOMIC DNA]</scope>
    <source>
        <strain evidence="12 13">LL1</strain>
    </source>
</reference>
<keyword evidence="6 8" id="KW-0378">Hydrolase</keyword>
<gene>
    <name evidence="12" type="ORF">RC083_11450</name>
</gene>
<evidence type="ECO:0000256" key="2">
    <source>
        <dbReference type="ARBA" id="ARBA00022512"/>
    </source>
</evidence>
<keyword evidence="7 8" id="KW-0720">Serine protease</keyword>
<dbReference type="InterPro" id="IPR002126">
    <property type="entry name" value="Cadherin-like_dom"/>
</dbReference>
<dbReference type="PRINTS" id="PR00723">
    <property type="entry name" value="SUBTILISIN"/>
</dbReference>
<evidence type="ECO:0000256" key="9">
    <source>
        <dbReference type="RuleBase" id="RU003355"/>
    </source>
</evidence>
<evidence type="ECO:0000256" key="8">
    <source>
        <dbReference type="PROSITE-ProRule" id="PRU01240"/>
    </source>
</evidence>
<feature type="active site" description="Charge relay system" evidence="8">
    <location>
        <position position="551"/>
    </location>
</feature>
<accession>A0ABU1BF21</accession>
<dbReference type="Proteomes" id="UP001226574">
    <property type="component" value="Unassembled WGS sequence"/>
</dbReference>
<dbReference type="InterPro" id="IPR015919">
    <property type="entry name" value="Cadherin-like_sf"/>
</dbReference>
<keyword evidence="5 10" id="KW-0732">Signal</keyword>
<evidence type="ECO:0000313" key="13">
    <source>
        <dbReference type="Proteomes" id="UP001226574"/>
    </source>
</evidence>
<dbReference type="Pfam" id="PF02225">
    <property type="entry name" value="PA"/>
    <property type="match status" value="1"/>
</dbReference>
<evidence type="ECO:0000256" key="6">
    <source>
        <dbReference type="ARBA" id="ARBA00022801"/>
    </source>
</evidence>
<proteinExistence type="inferred from homology"/>
<dbReference type="InterPro" id="IPR015500">
    <property type="entry name" value="Peptidase_S8_subtilisin-rel"/>
</dbReference>
<comment type="caution">
    <text evidence="12">The sequence shown here is derived from an EMBL/GenBank/DDBJ whole genome shotgun (WGS) entry which is preliminary data.</text>
</comment>
<dbReference type="CDD" id="cd11304">
    <property type="entry name" value="Cadherin_repeat"/>
    <property type="match status" value="1"/>
</dbReference>
<comment type="similarity">
    <text evidence="1 8 9">Belongs to the peptidase S8 family.</text>
</comment>
<dbReference type="SUPFAM" id="SSF52025">
    <property type="entry name" value="PA domain"/>
    <property type="match status" value="1"/>
</dbReference>
<evidence type="ECO:0000313" key="12">
    <source>
        <dbReference type="EMBL" id="MDQ9092202.1"/>
    </source>
</evidence>
<dbReference type="Gene3D" id="2.60.40.60">
    <property type="entry name" value="Cadherins"/>
    <property type="match status" value="2"/>
</dbReference>
<dbReference type="PANTHER" id="PTHR43806">
    <property type="entry name" value="PEPTIDASE S8"/>
    <property type="match status" value="1"/>
</dbReference>
<feature type="chain" id="PRO_5045566723" evidence="10">
    <location>
        <begin position="27"/>
        <end position="1354"/>
    </location>
</feature>
<dbReference type="RefSeq" id="WP_309039087.1">
    <property type="nucleotide sequence ID" value="NZ_JAVIFY010000007.1"/>
</dbReference>
<dbReference type="Gene3D" id="3.40.50.200">
    <property type="entry name" value="Peptidase S8/S53 domain"/>
    <property type="match status" value="1"/>
</dbReference>
<sequence>MSNNLIKRTAVATAVTSVLISGAVNADTITNSALKHTSYTAISQTEVVNKNEPSAYLVVLKATTAADMMEQGVYRISDAHQSYDNVAALQSQVQDKLFTLDNNVKLLGSTKILAPTLIVQASQVALDRIAQDPRVERVLPMFDYELHVAATADYIKASPIVTSGAHTGATQTIAVLDTGIDYTHRIFGGEGTVEAYEAAQADPTAVSWPQGQVMGGYDFMRNDADPIENDPSIAPATGAATSHGTSVSHSVTGIAPEVELYVYSVCGGGCPSAAQVAALEAAMDPNGDGDLTDQVDVINMSLGGEFGDTYIGGGAQYLIQQAVKAGVNVVISAGNDGDHPFRIGGPSTTPNALSVGAMTHPANDVAVASGTVAGKETIIQPSGFGPQTAFVMTDADAEVVFPDENQDGCVEFSAETDFTGKAVIIDRGSCNFTAKVLHAQNRGAVFVFIANNADDGTPAPMGGFDAAVTIPNVGITFAAGAAMKAALTAGDQPTYNIVVERKVTAGAVASFSSRGPSMDGLLKPEITAPGTAIMVAATGTQDKLAPATGTSFSGPITAGAIALVREAHPERSALEIKATIMNAADLNVSVEPLSLNPDSPLAPISLIGAGLVDVEKAVNLPVAAWVEDTRFDTKQAALSFGLERMAEVTSFTKTVTLKNFSDEDKTYDLRIEERYMNDADSGAVSFDIPRSVTVAANAIMTFDVTMTVDPTKLPVWTLDNPFSEEDIAARSPSLTMAEFDGALVFDDTSTTDTDHDLHVVYHALPKAAAELEFAFEDIDGVTQLVVENVGALAVEPVAEQVVASSPENTEAEFDILSTTFAAYRSSTCDSGSFITSSIQLRDKVTHTRQVGVRMNLDIDNDGVYDHFMMNVNDLDTAEASTPYPGRSRTLIGEINANGDDVWQWGTPMYHSAGEDTVTFSGCSELLGLDANMLGGTINIAASVGYPSRQGGVFFETDSAVGSVVFTGNPAVTMHAADNLDDTITKLLPGQKAVVKSSGAFAFASPAATDVYLSAPRDIPDAPKVPDLVIEDFAIDETILTGLTVGKIQLAEDAVLEIASYETLSMSAPGLIVDVDTGDIIVDDTDLIDFEAGLEGITITVKAVDVIGTESAPLTFTVTINNVADEQPVVAAGQQFNVIESAEQGTVIGKLAVELFESSATMITSGTVKGSDAISINEMGELVVTGDLNHYATPTLDLEVTLTDDSGLESEVVNVMVNVEIDPNAHAPMIEMNQRFRIDENVALGTVIGTLAFSDPDSDVSPIERFIVSGSYLVSVNSDGTIVTAGEIDYEFDREIVFSVQAEDSKGYVSKAVSVVVGVNNLRSNDDDDNDSSGSLAWLSLLVAPFAFMRRRKQK</sequence>
<evidence type="ECO:0000256" key="10">
    <source>
        <dbReference type="SAM" id="SignalP"/>
    </source>
</evidence>
<dbReference type="InterPro" id="IPR036852">
    <property type="entry name" value="Peptidase_S8/S53_dom_sf"/>
</dbReference>
<keyword evidence="2" id="KW-0134">Cell wall</keyword>
<dbReference type="NCBIfam" id="TIGR03501">
    <property type="entry name" value="GlyGly_CTERM"/>
    <property type="match status" value="1"/>
</dbReference>
<feature type="signal peptide" evidence="10">
    <location>
        <begin position="1"/>
        <end position="26"/>
    </location>
</feature>
<dbReference type="InterPro" id="IPR023828">
    <property type="entry name" value="Peptidase_S8_Ser-AS"/>
</dbReference>
<dbReference type="InterPro" id="IPR000209">
    <property type="entry name" value="Peptidase_S8/S53_dom"/>
</dbReference>
<dbReference type="InterPro" id="IPR003137">
    <property type="entry name" value="PA_domain"/>
</dbReference>
<dbReference type="Pfam" id="PF00082">
    <property type="entry name" value="Peptidase_S8"/>
    <property type="match status" value="1"/>
</dbReference>
<dbReference type="CDD" id="cd04818">
    <property type="entry name" value="PA_subtilisin_1"/>
    <property type="match status" value="1"/>
</dbReference>
<keyword evidence="3" id="KW-0964">Secreted</keyword>
<dbReference type="InterPro" id="IPR023827">
    <property type="entry name" value="Peptidase_S8_Asp-AS"/>
</dbReference>